<dbReference type="Proteomes" id="UP000051587">
    <property type="component" value="Unassembled WGS sequence"/>
</dbReference>
<dbReference type="PROSITE" id="PS00211">
    <property type="entry name" value="ABC_TRANSPORTER_1"/>
    <property type="match status" value="1"/>
</dbReference>
<dbReference type="OrthoDB" id="9802264at2"/>
<comment type="catalytic activity">
    <reaction evidence="7">
        <text>ATP + H2O + polyamine-[polyamine-binding protein]Side 1 = ADP + phosphate + polyamineSide 2 + [polyamine-binding protein]Side 1.</text>
        <dbReference type="EC" id="7.6.2.11"/>
    </reaction>
</comment>
<dbReference type="InterPro" id="IPR008995">
    <property type="entry name" value="Mo/tungstate-bd_C_term_dom"/>
</dbReference>
<dbReference type="InterPro" id="IPR003593">
    <property type="entry name" value="AAA+_ATPase"/>
</dbReference>
<gene>
    <name evidence="9" type="primary">potA_1</name>
    <name evidence="7" type="synonym">potA</name>
    <name evidence="9" type="ORF">TG4357_00725</name>
</gene>
<dbReference type="PANTHER" id="PTHR42781">
    <property type="entry name" value="SPERMIDINE/PUTRESCINE IMPORT ATP-BINDING PROTEIN POTA"/>
    <property type="match status" value="1"/>
</dbReference>
<dbReference type="Pfam" id="PF00005">
    <property type="entry name" value="ABC_tran"/>
    <property type="match status" value="1"/>
</dbReference>
<dbReference type="InterPro" id="IPR050093">
    <property type="entry name" value="ABC_SmlMolc_Importer"/>
</dbReference>
<evidence type="ECO:0000313" key="9">
    <source>
        <dbReference type="EMBL" id="CUH63509.1"/>
    </source>
</evidence>
<dbReference type="GO" id="GO:0016887">
    <property type="term" value="F:ATP hydrolysis activity"/>
    <property type="evidence" value="ECO:0007669"/>
    <property type="project" value="InterPro"/>
</dbReference>
<name>A0A0P1FVY0_THAGE</name>
<dbReference type="SUPFAM" id="SSF50331">
    <property type="entry name" value="MOP-like"/>
    <property type="match status" value="1"/>
</dbReference>
<dbReference type="InterPro" id="IPR003439">
    <property type="entry name" value="ABC_transporter-like_ATP-bd"/>
</dbReference>
<keyword evidence="4 7" id="KW-0067">ATP-binding</keyword>
<dbReference type="NCBIfam" id="TIGR01187">
    <property type="entry name" value="potA"/>
    <property type="match status" value="1"/>
</dbReference>
<evidence type="ECO:0000256" key="7">
    <source>
        <dbReference type="RuleBase" id="RU364083"/>
    </source>
</evidence>
<dbReference type="Gene3D" id="2.40.50.100">
    <property type="match status" value="1"/>
</dbReference>
<keyword evidence="10" id="KW-1185">Reference proteome</keyword>
<comment type="similarity">
    <text evidence="7">Belongs to the ABC transporter superfamily. Spermidine/putrescine importer (TC 3.A.1.11.1) family.</text>
</comment>
<comment type="subunit">
    <text evidence="7">The complex is composed of two ATP-binding proteins (PotA), two transmembrane proteins (PotB and PotC) and a solute-binding protein (PotD).</text>
</comment>
<dbReference type="EC" id="7.6.2.11" evidence="7"/>
<evidence type="ECO:0000313" key="10">
    <source>
        <dbReference type="Proteomes" id="UP000051587"/>
    </source>
</evidence>
<dbReference type="Gene3D" id="3.40.50.300">
    <property type="entry name" value="P-loop containing nucleotide triphosphate hydrolases"/>
    <property type="match status" value="1"/>
</dbReference>
<dbReference type="AlphaFoldDB" id="A0A0P1FVY0"/>
<keyword evidence="3 7" id="KW-0547">Nucleotide-binding</keyword>
<dbReference type="GO" id="GO:0015417">
    <property type="term" value="F:ABC-type polyamine transporter activity"/>
    <property type="evidence" value="ECO:0007669"/>
    <property type="project" value="UniProtKB-EC"/>
</dbReference>
<organism evidence="9 10">
    <name type="scientific">Thalassovita gelatinovora</name>
    <name type="common">Thalassobius gelatinovorus</name>
    <dbReference type="NCBI Taxonomy" id="53501"/>
    <lineage>
        <taxon>Bacteria</taxon>
        <taxon>Pseudomonadati</taxon>
        <taxon>Pseudomonadota</taxon>
        <taxon>Alphaproteobacteria</taxon>
        <taxon>Rhodobacterales</taxon>
        <taxon>Roseobacteraceae</taxon>
        <taxon>Thalassovita</taxon>
    </lineage>
</organism>
<evidence type="ECO:0000256" key="4">
    <source>
        <dbReference type="ARBA" id="ARBA00022840"/>
    </source>
</evidence>
<evidence type="ECO:0000256" key="3">
    <source>
        <dbReference type="ARBA" id="ARBA00022741"/>
    </source>
</evidence>
<evidence type="ECO:0000256" key="5">
    <source>
        <dbReference type="ARBA" id="ARBA00022967"/>
    </source>
</evidence>
<dbReference type="InterPro" id="IPR013611">
    <property type="entry name" value="Transp-assoc_OB_typ2"/>
</dbReference>
<accession>A0A0P1FVY0</accession>
<evidence type="ECO:0000256" key="6">
    <source>
        <dbReference type="ARBA" id="ARBA00023136"/>
    </source>
</evidence>
<feature type="domain" description="ABC transporter" evidence="8">
    <location>
        <begin position="11"/>
        <end position="242"/>
    </location>
</feature>
<evidence type="ECO:0000256" key="1">
    <source>
        <dbReference type="ARBA" id="ARBA00022448"/>
    </source>
</evidence>
<dbReference type="EMBL" id="CYSA01000007">
    <property type="protein sequence ID" value="CUH63509.1"/>
    <property type="molecule type" value="Genomic_DNA"/>
</dbReference>
<dbReference type="SMART" id="SM00382">
    <property type="entry name" value="AAA"/>
    <property type="match status" value="1"/>
</dbReference>
<evidence type="ECO:0000256" key="2">
    <source>
        <dbReference type="ARBA" id="ARBA00022475"/>
    </source>
</evidence>
<proteinExistence type="inferred from homology"/>
<protein>
    <recommendedName>
        <fullName evidence="7">Spermidine/putrescine import ATP-binding protein PotA</fullName>
        <ecNumber evidence="7">7.6.2.11</ecNumber>
    </recommendedName>
</protein>
<dbReference type="PROSITE" id="PS50893">
    <property type="entry name" value="ABC_TRANSPORTER_2"/>
    <property type="match status" value="1"/>
</dbReference>
<dbReference type="PANTHER" id="PTHR42781:SF6">
    <property type="entry name" value="SPERMIDINE_PUTRESCINE IMPORT ATP-BINDING PROTEIN POTA"/>
    <property type="match status" value="1"/>
</dbReference>
<dbReference type="InterPro" id="IPR017871">
    <property type="entry name" value="ABC_transporter-like_CS"/>
</dbReference>
<keyword evidence="6 7" id="KW-0472">Membrane</keyword>
<dbReference type="GO" id="GO:0005524">
    <property type="term" value="F:ATP binding"/>
    <property type="evidence" value="ECO:0007669"/>
    <property type="project" value="UniProtKB-KW"/>
</dbReference>
<dbReference type="Pfam" id="PF08402">
    <property type="entry name" value="TOBE_2"/>
    <property type="match status" value="1"/>
</dbReference>
<dbReference type="InterPro" id="IPR027417">
    <property type="entry name" value="P-loop_NTPase"/>
</dbReference>
<dbReference type="InterPro" id="IPR005893">
    <property type="entry name" value="PotA-like"/>
</dbReference>
<dbReference type="GO" id="GO:0043190">
    <property type="term" value="C:ATP-binding cassette (ABC) transporter complex"/>
    <property type="evidence" value="ECO:0007669"/>
    <property type="project" value="InterPro"/>
</dbReference>
<sequence>MPDGSTSDAFVAFERVQKSYDGETLVVKDLNLSLPKGEFLTMLGPSGSGKTTCLMMLAGFETATHGEILLDGKPINNIPPHKRGIGMVFQNYALFPHMTVAENLSFPLEVRKIGKSEREAKVRRALDMVQMGEFGGRRPAQLSGGQQQRIALARALVFEPELVLMDEPLGALDKQLREHMQFEITRLAHELGITTVYVTHDQTEALTMSDRVAVFDDGRIQQLDPPDTLYESPQNSFVAQFIGENNTLEGVVKEITSDSAVVQLDDGELIDCKPVNVSKVGERTKVSIRPERVEFNKDRLKEDAHLLKATVKEFIYMGDVFRTRLSVAGNDDFVIKSRNAPDQVRLKPGQQIEIGWLPQDCHALDA</sequence>
<comment type="function">
    <text evidence="7">Part of the ABC transporter complex PotABCD involved in spermidine/putrescine import. Responsible for energy coupling to the transport system.</text>
</comment>
<dbReference type="STRING" id="53501.SAMN04488043_107229"/>
<keyword evidence="5 7" id="KW-1278">Translocase</keyword>
<dbReference type="FunFam" id="3.40.50.300:FF:000042">
    <property type="entry name" value="Maltose/maltodextrin ABC transporter, ATP-binding protein"/>
    <property type="match status" value="1"/>
</dbReference>
<keyword evidence="2 7" id="KW-1003">Cell membrane</keyword>
<keyword evidence="9" id="KW-0378">Hydrolase</keyword>
<reference evidence="9 10" key="1">
    <citation type="submission" date="2015-09" db="EMBL/GenBank/DDBJ databases">
        <authorList>
            <consortium name="Swine Surveillance"/>
        </authorList>
    </citation>
    <scope>NUCLEOTIDE SEQUENCE [LARGE SCALE GENOMIC DNA]</scope>
    <source>
        <strain evidence="9 10">CECT 4357</strain>
    </source>
</reference>
<keyword evidence="1 7" id="KW-0813">Transport</keyword>
<evidence type="ECO:0000259" key="8">
    <source>
        <dbReference type="PROSITE" id="PS50893"/>
    </source>
</evidence>
<dbReference type="RefSeq" id="WP_058261500.1">
    <property type="nucleotide sequence ID" value="NZ_CP051181.1"/>
</dbReference>
<dbReference type="SUPFAM" id="SSF52540">
    <property type="entry name" value="P-loop containing nucleoside triphosphate hydrolases"/>
    <property type="match status" value="1"/>
</dbReference>